<keyword evidence="2" id="KW-1185">Reference proteome</keyword>
<evidence type="ECO:0000313" key="2">
    <source>
        <dbReference type="Proteomes" id="UP001219525"/>
    </source>
</evidence>
<dbReference type="AlphaFoldDB" id="A0AAD6Y0R8"/>
<accession>A0AAD6Y0R8</accession>
<name>A0AAD6Y0R8_9AGAR</name>
<sequence length="256" mass="27938">MAFILVHEVQHCNLLVDNHHLSDQKALDGRTAYGFQQVQTMTSTLKKLNPQNYAFLALMMQSNPERFAPTCFIGSPLGTGIVQGFPGDVRLDRFDNDDYVVRLVAVKEDVSHVLLTQLGVLQVAHLVGRVLRRAHAPDLARAAEEARHDRCMTCFFASARFAAAEREDLRPAAGVAERGRARGGVGRVRGRRAWWPWLPCEAKRTGNAPGVESPALGWAQAVPCCAGGCAHIASHPSKYWNSAGPCAGKPRPLPAI</sequence>
<gene>
    <name evidence="1" type="ORF">GGX14DRAFT_579065</name>
</gene>
<dbReference type="EMBL" id="JARJCW010000134">
    <property type="protein sequence ID" value="KAJ7191339.1"/>
    <property type="molecule type" value="Genomic_DNA"/>
</dbReference>
<comment type="caution">
    <text evidence="1">The sequence shown here is derived from an EMBL/GenBank/DDBJ whole genome shotgun (WGS) entry which is preliminary data.</text>
</comment>
<reference evidence="1" key="1">
    <citation type="submission" date="2023-03" db="EMBL/GenBank/DDBJ databases">
        <title>Massive genome expansion in bonnet fungi (Mycena s.s.) driven by repeated elements and novel gene families across ecological guilds.</title>
        <authorList>
            <consortium name="Lawrence Berkeley National Laboratory"/>
            <person name="Harder C.B."/>
            <person name="Miyauchi S."/>
            <person name="Viragh M."/>
            <person name="Kuo A."/>
            <person name="Thoen E."/>
            <person name="Andreopoulos B."/>
            <person name="Lu D."/>
            <person name="Skrede I."/>
            <person name="Drula E."/>
            <person name="Henrissat B."/>
            <person name="Morin E."/>
            <person name="Kohler A."/>
            <person name="Barry K."/>
            <person name="LaButti K."/>
            <person name="Morin E."/>
            <person name="Salamov A."/>
            <person name="Lipzen A."/>
            <person name="Mereny Z."/>
            <person name="Hegedus B."/>
            <person name="Baldrian P."/>
            <person name="Stursova M."/>
            <person name="Weitz H."/>
            <person name="Taylor A."/>
            <person name="Grigoriev I.V."/>
            <person name="Nagy L.G."/>
            <person name="Martin F."/>
            <person name="Kauserud H."/>
        </authorList>
    </citation>
    <scope>NUCLEOTIDE SEQUENCE</scope>
    <source>
        <strain evidence="1">9144</strain>
    </source>
</reference>
<protein>
    <submittedName>
        <fullName evidence="1">Uncharacterized protein</fullName>
    </submittedName>
</protein>
<proteinExistence type="predicted"/>
<evidence type="ECO:0000313" key="1">
    <source>
        <dbReference type="EMBL" id="KAJ7191339.1"/>
    </source>
</evidence>
<dbReference type="Proteomes" id="UP001219525">
    <property type="component" value="Unassembled WGS sequence"/>
</dbReference>
<organism evidence="1 2">
    <name type="scientific">Mycena pura</name>
    <dbReference type="NCBI Taxonomy" id="153505"/>
    <lineage>
        <taxon>Eukaryota</taxon>
        <taxon>Fungi</taxon>
        <taxon>Dikarya</taxon>
        <taxon>Basidiomycota</taxon>
        <taxon>Agaricomycotina</taxon>
        <taxon>Agaricomycetes</taxon>
        <taxon>Agaricomycetidae</taxon>
        <taxon>Agaricales</taxon>
        <taxon>Marasmiineae</taxon>
        <taxon>Mycenaceae</taxon>
        <taxon>Mycena</taxon>
    </lineage>
</organism>